<dbReference type="AlphaFoldDB" id="A0AAV1I9J0"/>
<feature type="compositionally biased region" description="Low complexity" evidence="2">
    <location>
        <begin position="407"/>
        <end position="419"/>
    </location>
</feature>
<accession>A0AAV1I9J0</accession>
<evidence type="ECO:0000313" key="4">
    <source>
        <dbReference type="Proteomes" id="UP001314263"/>
    </source>
</evidence>
<proteinExistence type="predicted"/>
<feature type="region of interest" description="Disordered" evidence="2">
    <location>
        <begin position="270"/>
        <end position="550"/>
    </location>
</feature>
<feature type="region of interest" description="Disordered" evidence="2">
    <location>
        <begin position="1"/>
        <end position="35"/>
    </location>
</feature>
<keyword evidence="1" id="KW-0175">Coiled coil</keyword>
<evidence type="ECO:0000256" key="2">
    <source>
        <dbReference type="SAM" id="MobiDB-lite"/>
    </source>
</evidence>
<feature type="compositionally biased region" description="Basic and acidic residues" evidence="2">
    <location>
        <begin position="1"/>
        <end position="23"/>
    </location>
</feature>
<feature type="compositionally biased region" description="Polar residues" evidence="2">
    <location>
        <begin position="270"/>
        <end position="313"/>
    </location>
</feature>
<dbReference type="Proteomes" id="UP001314263">
    <property type="component" value="Unassembled WGS sequence"/>
</dbReference>
<feature type="compositionally biased region" description="Polar residues" evidence="2">
    <location>
        <begin position="454"/>
        <end position="468"/>
    </location>
</feature>
<dbReference type="EMBL" id="CAUYUE010000008">
    <property type="protein sequence ID" value="CAK0783352.1"/>
    <property type="molecule type" value="Genomic_DNA"/>
</dbReference>
<evidence type="ECO:0000256" key="1">
    <source>
        <dbReference type="SAM" id="Coils"/>
    </source>
</evidence>
<organism evidence="3 4">
    <name type="scientific">Coccomyxa viridis</name>
    <dbReference type="NCBI Taxonomy" id="1274662"/>
    <lineage>
        <taxon>Eukaryota</taxon>
        <taxon>Viridiplantae</taxon>
        <taxon>Chlorophyta</taxon>
        <taxon>core chlorophytes</taxon>
        <taxon>Trebouxiophyceae</taxon>
        <taxon>Trebouxiophyceae incertae sedis</taxon>
        <taxon>Coccomyxaceae</taxon>
        <taxon>Coccomyxa</taxon>
    </lineage>
</organism>
<name>A0AAV1I9J0_9CHLO</name>
<sequence length="568" mass="61056">MSQYRRETESLRSKVESLDRATDAARSQAETPARELEQVLATRAQALRTSKEKCRRAERELALKTEECKGLQEQHKTFAALMGALEAEHRRLNASLLEGRKLVKGNRLIVSKQTSWLQSLVVKEELLLGKLEDQATALKVEQVQHADTKAALSSQAAAATRLSEELRERDAAMKRLKTSNQALHMDLHEHKEEHARLQQHFQKSNKLLNDARAAITECEQTVGSIESQLADSDKHRMKHSAADALKLTKQEQELAALRAEIAALKRVQRPSAQSKAAQDGSQTHVQHALPQNGSGSQQRSINSSAPSQHTTPCRPQGMPGSVAAAPPAKAQESASGAADAATSSQPVPPQASCASKHTVLGKRDITGGPRSRQGGMLQPAADTADELEVLSDNPSSETNHLHSVKRPCSQPDPGSSGDSPHSRPARSESWTAGELGAQVEHNPGAAVDEIPLLQRSSPGPSSHRQSAAPSAAKLPQNGGCPHDQKRPTYLTGSVRKQGSIGMQDTESEAGSSKREGGQGGKADRHPKQEALLHSLQAGNTMDARGNPSHRQADVLDAFAAFEGLGNDE</sequence>
<feature type="compositionally biased region" description="Basic and acidic residues" evidence="2">
    <location>
        <begin position="511"/>
        <end position="530"/>
    </location>
</feature>
<feature type="compositionally biased region" description="Polar residues" evidence="2">
    <location>
        <begin position="490"/>
        <end position="510"/>
    </location>
</feature>
<protein>
    <submittedName>
        <fullName evidence="3">Uncharacterized protein</fullName>
    </submittedName>
</protein>
<feature type="compositionally biased region" description="Low complexity" evidence="2">
    <location>
        <begin position="319"/>
        <end position="344"/>
    </location>
</feature>
<evidence type="ECO:0000313" key="3">
    <source>
        <dbReference type="EMBL" id="CAK0783352.1"/>
    </source>
</evidence>
<gene>
    <name evidence="3" type="ORF">CVIRNUC_006551</name>
</gene>
<keyword evidence="4" id="KW-1185">Reference proteome</keyword>
<feature type="coiled-coil region" evidence="1">
    <location>
        <begin position="47"/>
        <end position="74"/>
    </location>
</feature>
<comment type="caution">
    <text evidence="3">The sequence shown here is derived from an EMBL/GenBank/DDBJ whole genome shotgun (WGS) entry which is preliminary data.</text>
</comment>
<reference evidence="3 4" key="1">
    <citation type="submission" date="2023-10" db="EMBL/GenBank/DDBJ databases">
        <authorList>
            <person name="Maclean D."/>
            <person name="Macfadyen A."/>
        </authorList>
    </citation>
    <scope>NUCLEOTIDE SEQUENCE [LARGE SCALE GENOMIC DNA]</scope>
</reference>
<feature type="coiled-coil region" evidence="1">
    <location>
        <begin position="149"/>
        <end position="200"/>
    </location>
</feature>